<proteinExistence type="predicted"/>
<accession>A0AAD3CHD3</accession>
<evidence type="ECO:0000259" key="6">
    <source>
        <dbReference type="PROSITE" id="PS50102"/>
    </source>
</evidence>
<evidence type="ECO:0000256" key="3">
    <source>
        <dbReference type="ARBA" id="ARBA00023187"/>
    </source>
</evidence>
<dbReference type="PROSITE" id="PS50102">
    <property type="entry name" value="RRM"/>
    <property type="match status" value="1"/>
</dbReference>
<dbReference type="GO" id="GO:0006397">
    <property type="term" value="P:mRNA processing"/>
    <property type="evidence" value="ECO:0007669"/>
    <property type="project" value="UniProtKB-KW"/>
</dbReference>
<dbReference type="EMBL" id="BLLK01000022">
    <property type="protein sequence ID" value="GFH45658.1"/>
    <property type="molecule type" value="Genomic_DNA"/>
</dbReference>
<gene>
    <name evidence="7" type="ORF">CTEN210_02132</name>
</gene>
<dbReference type="InterPro" id="IPR035979">
    <property type="entry name" value="RBD_domain_sf"/>
</dbReference>
<dbReference type="PANTHER" id="PTHR23139">
    <property type="entry name" value="RNA-BINDING PROTEIN"/>
    <property type="match status" value="1"/>
</dbReference>
<organism evidence="7 8">
    <name type="scientific">Chaetoceros tenuissimus</name>
    <dbReference type="NCBI Taxonomy" id="426638"/>
    <lineage>
        <taxon>Eukaryota</taxon>
        <taxon>Sar</taxon>
        <taxon>Stramenopiles</taxon>
        <taxon>Ochrophyta</taxon>
        <taxon>Bacillariophyta</taxon>
        <taxon>Coscinodiscophyceae</taxon>
        <taxon>Chaetocerotophycidae</taxon>
        <taxon>Chaetocerotales</taxon>
        <taxon>Chaetocerotaceae</taxon>
        <taxon>Chaetoceros</taxon>
    </lineage>
</organism>
<protein>
    <recommendedName>
        <fullName evidence="6">RRM domain-containing protein</fullName>
    </recommendedName>
</protein>
<comment type="caution">
    <text evidence="7">The sequence shown here is derived from an EMBL/GenBank/DDBJ whole genome shotgun (WGS) entry which is preliminary data.</text>
</comment>
<keyword evidence="8" id="KW-1185">Reference proteome</keyword>
<keyword evidence="1" id="KW-0507">mRNA processing</keyword>
<sequence length="178" mass="19805">MADYYRRSRSRSRDREPQQRSFPAATGQQPGLNSILQAQQVAQDKINRELFVGNTPPGTSEMLLLQFFNAAMRRVKLCAPNASPIVQARVNAKFAFVECASIQDANNCLNLSGIPFLGSSLKVSRPSKYTGSFVKSKTWQELTGQDLPAGIVDPSEEKLNRELFIGNTTPEMTIPRLR</sequence>
<evidence type="ECO:0000256" key="1">
    <source>
        <dbReference type="ARBA" id="ARBA00022664"/>
    </source>
</evidence>
<dbReference type="Gene3D" id="3.30.70.330">
    <property type="match status" value="1"/>
</dbReference>
<feature type="region of interest" description="Disordered" evidence="5">
    <location>
        <begin position="1"/>
        <end position="29"/>
    </location>
</feature>
<dbReference type="InterPro" id="IPR000504">
    <property type="entry name" value="RRM_dom"/>
</dbReference>
<dbReference type="AlphaFoldDB" id="A0AAD3CHD3"/>
<dbReference type="GO" id="GO:0008380">
    <property type="term" value="P:RNA splicing"/>
    <property type="evidence" value="ECO:0007669"/>
    <property type="project" value="UniProtKB-KW"/>
</dbReference>
<dbReference type="GO" id="GO:0003723">
    <property type="term" value="F:RNA binding"/>
    <property type="evidence" value="ECO:0007669"/>
    <property type="project" value="UniProtKB-UniRule"/>
</dbReference>
<evidence type="ECO:0000256" key="2">
    <source>
        <dbReference type="ARBA" id="ARBA00022884"/>
    </source>
</evidence>
<keyword evidence="2 4" id="KW-0694">RNA-binding</keyword>
<dbReference type="SUPFAM" id="SSF54928">
    <property type="entry name" value="RNA-binding domain, RBD"/>
    <property type="match status" value="1"/>
</dbReference>
<dbReference type="SMART" id="SM00360">
    <property type="entry name" value="RRM"/>
    <property type="match status" value="1"/>
</dbReference>
<reference evidence="7 8" key="1">
    <citation type="journal article" date="2021" name="Sci. Rep.">
        <title>The genome of the diatom Chaetoceros tenuissimus carries an ancient integrated fragment of an extant virus.</title>
        <authorList>
            <person name="Hongo Y."/>
            <person name="Kimura K."/>
            <person name="Takaki Y."/>
            <person name="Yoshida Y."/>
            <person name="Baba S."/>
            <person name="Kobayashi G."/>
            <person name="Nagasaki K."/>
            <person name="Hano T."/>
            <person name="Tomaru Y."/>
        </authorList>
    </citation>
    <scope>NUCLEOTIDE SEQUENCE [LARGE SCALE GENOMIC DNA]</scope>
    <source>
        <strain evidence="7 8">NIES-3715</strain>
    </source>
</reference>
<evidence type="ECO:0000256" key="4">
    <source>
        <dbReference type="PROSITE-ProRule" id="PRU00176"/>
    </source>
</evidence>
<keyword evidence="3" id="KW-0508">mRNA splicing</keyword>
<name>A0AAD3CHD3_9STRA</name>
<dbReference type="InterPro" id="IPR012677">
    <property type="entry name" value="Nucleotide-bd_a/b_plait_sf"/>
</dbReference>
<feature type="domain" description="RRM" evidence="6">
    <location>
        <begin position="48"/>
        <end position="128"/>
    </location>
</feature>
<feature type="compositionally biased region" description="Basic and acidic residues" evidence="5">
    <location>
        <begin position="1"/>
        <end position="18"/>
    </location>
</feature>
<evidence type="ECO:0000256" key="5">
    <source>
        <dbReference type="SAM" id="MobiDB-lite"/>
    </source>
</evidence>
<evidence type="ECO:0000313" key="7">
    <source>
        <dbReference type="EMBL" id="GFH45658.1"/>
    </source>
</evidence>
<evidence type="ECO:0000313" key="8">
    <source>
        <dbReference type="Proteomes" id="UP001054902"/>
    </source>
</evidence>
<dbReference type="Proteomes" id="UP001054902">
    <property type="component" value="Unassembled WGS sequence"/>
</dbReference>